<dbReference type="AlphaFoldDB" id="A0AAV0PEW8"/>
<name>A0AAV0PEW8_9ROSI</name>
<dbReference type="PANTHER" id="PTHR31374:SF269">
    <property type="entry name" value="AUXIN RESPONSIVE SAUR PROTEIN"/>
    <property type="match status" value="1"/>
</dbReference>
<evidence type="ECO:0000313" key="5">
    <source>
        <dbReference type="Proteomes" id="UP001154282"/>
    </source>
</evidence>
<dbReference type="EMBL" id="CAMGYJ010000008">
    <property type="protein sequence ID" value="CAI0469559.1"/>
    <property type="molecule type" value="Genomic_DNA"/>
</dbReference>
<proteinExistence type="inferred from homology"/>
<dbReference type="EMBL" id="CAMGYJ010000008">
    <property type="protein sequence ID" value="CAI0469462.1"/>
    <property type="molecule type" value="Genomic_DNA"/>
</dbReference>
<reference evidence="4" key="1">
    <citation type="submission" date="2022-08" db="EMBL/GenBank/DDBJ databases">
        <authorList>
            <person name="Gutierrez-Valencia J."/>
        </authorList>
    </citation>
    <scope>NUCLEOTIDE SEQUENCE</scope>
</reference>
<accession>A0AAV0PEW8</accession>
<dbReference type="GO" id="GO:0009733">
    <property type="term" value="P:response to auxin"/>
    <property type="evidence" value="ECO:0007669"/>
    <property type="project" value="InterPro"/>
</dbReference>
<dbReference type="Pfam" id="PF02519">
    <property type="entry name" value="Auxin_inducible"/>
    <property type="match status" value="1"/>
</dbReference>
<evidence type="ECO:0000313" key="3">
    <source>
        <dbReference type="EMBL" id="CAI0469462.1"/>
    </source>
</evidence>
<keyword evidence="5" id="KW-1185">Reference proteome</keyword>
<comment type="similarity">
    <text evidence="1">Belongs to the ARG7 family.</text>
</comment>
<sequence>MAFSVKGLECGGICKIMKLRKIFTDVCQKHKLPRDVPPGHLPVMVGKAGKRIVIRADHLNHPVLRQLLDQAYEENGWNNDGLLAIPCDEPSFRDIIHSLTVGDEISSSRTRHQRNPGVQISDGLEASPS</sequence>
<evidence type="ECO:0000313" key="4">
    <source>
        <dbReference type="EMBL" id="CAI0469559.1"/>
    </source>
</evidence>
<comment type="caution">
    <text evidence="4">The sequence shown here is derived from an EMBL/GenBank/DDBJ whole genome shotgun (WGS) entry which is preliminary data.</text>
</comment>
<evidence type="ECO:0000256" key="2">
    <source>
        <dbReference type="SAM" id="MobiDB-lite"/>
    </source>
</evidence>
<organism evidence="4 5">
    <name type="scientific">Linum tenue</name>
    <dbReference type="NCBI Taxonomy" id="586396"/>
    <lineage>
        <taxon>Eukaryota</taxon>
        <taxon>Viridiplantae</taxon>
        <taxon>Streptophyta</taxon>
        <taxon>Embryophyta</taxon>
        <taxon>Tracheophyta</taxon>
        <taxon>Spermatophyta</taxon>
        <taxon>Magnoliopsida</taxon>
        <taxon>eudicotyledons</taxon>
        <taxon>Gunneridae</taxon>
        <taxon>Pentapetalae</taxon>
        <taxon>rosids</taxon>
        <taxon>fabids</taxon>
        <taxon>Malpighiales</taxon>
        <taxon>Linaceae</taxon>
        <taxon>Linum</taxon>
    </lineage>
</organism>
<evidence type="ECO:0000256" key="1">
    <source>
        <dbReference type="ARBA" id="ARBA00006974"/>
    </source>
</evidence>
<dbReference type="InterPro" id="IPR003676">
    <property type="entry name" value="SAUR_fam"/>
</dbReference>
<dbReference type="PANTHER" id="PTHR31374">
    <property type="entry name" value="AUXIN-INDUCED PROTEIN-LIKE-RELATED"/>
    <property type="match status" value="1"/>
</dbReference>
<feature type="region of interest" description="Disordered" evidence="2">
    <location>
        <begin position="104"/>
        <end position="129"/>
    </location>
</feature>
<dbReference type="Proteomes" id="UP001154282">
    <property type="component" value="Unassembled WGS sequence"/>
</dbReference>
<gene>
    <name evidence="3" type="ORF">LITE_LOCUS38175</name>
    <name evidence="4" type="ORF">LITE_LOCUS38209</name>
</gene>
<protein>
    <submittedName>
        <fullName evidence="4">Uncharacterized protein</fullName>
    </submittedName>
</protein>